<dbReference type="EMBL" id="GHES01001474">
    <property type="protein sequence ID" value="MPA32033.1"/>
    <property type="molecule type" value="Transcribed_RNA"/>
</dbReference>
<evidence type="ECO:0000313" key="2">
    <source>
        <dbReference type="EMBL" id="MPA32033.1"/>
    </source>
</evidence>
<feature type="compositionally biased region" description="Low complexity" evidence="1">
    <location>
        <begin position="107"/>
        <end position="124"/>
    </location>
</feature>
<dbReference type="AlphaFoldDB" id="A0A5B6YKS3"/>
<feature type="compositionally biased region" description="Low complexity" evidence="1">
    <location>
        <begin position="41"/>
        <end position="50"/>
    </location>
</feature>
<feature type="compositionally biased region" description="Polar residues" evidence="1">
    <location>
        <begin position="90"/>
        <end position="103"/>
    </location>
</feature>
<reference evidence="2" key="1">
    <citation type="submission" date="2019-08" db="EMBL/GenBank/DDBJ databases">
        <title>Reference gene set and small RNA set construction with multiple tissues from Davidia involucrata Baill.</title>
        <authorList>
            <person name="Yang H."/>
            <person name="Zhou C."/>
            <person name="Li G."/>
            <person name="Wang J."/>
            <person name="Gao P."/>
            <person name="Wang M."/>
            <person name="Wang R."/>
            <person name="Zhao Y."/>
        </authorList>
    </citation>
    <scope>NUCLEOTIDE SEQUENCE</scope>
    <source>
        <tissue evidence="2">Mixed with DoveR01_LX</tissue>
    </source>
</reference>
<dbReference type="PANTHER" id="PTHR33701">
    <property type="entry name" value="TRANSMEMBRANE PROTEIN"/>
    <property type="match status" value="1"/>
</dbReference>
<protein>
    <submittedName>
        <fullName evidence="2">Uncharacterized protein</fullName>
    </submittedName>
</protein>
<evidence type="ECO:0000256" key="1">
    <source>
        <dbReference type="SAM" id="MobiDB-lite"/>
    </source>
</evidence>
<dbReference type="PANTHER" id="PTHR33701:SF2">
    <property type="entry name" value="TRANSMEMBRANE PROTEIN"/>
    <property type="match status" value="1"/>
</dbReference>
<gene>
    <name evidence="2" type="ORF">Din_001474</name>
</gene>
<accession>A0A5B6YKS3</accession>
<organism evidence="2">
    <name type="scientific">Davidia involucrata</name>
    <name type="common">Dove tree</name>
    <dbReference type="NCBI Taxonomy" id="16924"/>
    <lineage>
        <taxon>Eukaryota</taxon>
        <taxon>Viridiplantae</taxon>
        <taxon>Streptophyta</taxon>
        <taxon>Embryophyta</taxon>
        <taxon>Tracheophyta</taxon>
        <taxon>Spermatophyta</taxon>
        <taxon>Magnoliopsida</taxon>
        <taxon>eudicotyledons</taxon>
        <taxon>Gunneridae</taxon>
        <taxon>Pentapetalae</taxon>
        <taxon>asterids</taxon>
        <taxon>Cornales</taxon>
        <taxon>Nyssaceae</taxon>
        <taxon>Davidia</taxon>
    </lineage>
</organism>
<proteinExistence type="predicted"/>
<feature type="region of interest" description="Disordered" evidence="1">
    <location>
        <begin position="36"/>
        <end position="72"/>
    </location>
</feature>
<feature type="compositionally biased region" description="Basic and acidic residues" evidence="1">
    <location>
        <begin position="53"/>
        <end position="72"/>
    </location>
</feature>
<feature type="region of interest" description="Disordered" evidence="1">
    <location>
        <begin position="90"/>
        <end position="162"/>
    </location>
</feature>
<name>A0A5B6YKS3_DAVIN</name>
<feature type="compositionally biased region" description="Basic and acidic residues" evidence="1">
    <location>
        <begin position="125"/>
        <end position="157"/>
    </location>
</feature>
<sequence length="217" mass="24223">MKSRNRAEKKMKFLMKKLELLNISYVSEESGHLSLLEKSDISSVSSTASSGTKDPEDKEPKTQIRNPTKCDIEATVEKTMCPIVSNLKNSVPQSATSNQSHCCPSTEETFSSSSKANSENSSELELSRNYDDSKKDDQSLKSSIEEKEISGENDRGQDNYTDNSLALVPINFPIASQKTEPPIVNASVKEILDALRQAREDLQRSMERRRMIKVGSR</sequence>